<dbReference type="PROSITE" id="PS00615">
    <property type="entry name" value="C_TYPE_LECTIN_1"/>
    <property type="match status" value="1"/>
</dbReference>
<dbReference type="SMART" id="SM00321">
    <property type="entry name" value="WSC"/>
    <property type="match status" value="1"/>
</dbReference>
<keyword evidence="1" id="KW-1015">Disulfide bond</keyword>
<feature type="domain" description="C-type lectin" evidence="5">
    <location>
        <begin position="201"/>
        <end position="247"/>
    </location>
</feature>
<evidence type="ECO:0000256" key="4">
    <source>
        <dbReference type="SAM" id="SignalP"/>
    </source>
</evidence>
<evidence type="ECO:0000313" key="9">
    <source>
        <dbReference type="Proteomes" id="UP000015101"/>
    </source>
</evidence>
<dbReference type="Proteomes" id="UP000015101">
    <property type="component" value="Unassembled WGS sequence"/>
</dbReference>
<keyword evidence="4" id="KW-0732">Signal</keyword>
<keyword evidence="9" id="KW-1185">Reference proteome</keyword>
<dbReference type="CTD" id="20211275"/>
<dbReference type="GeneID" id="20211275"/>
<name>T1FR28_HELRO</name>
<dbReference type="SUPFAM" id="SSF56436">
    <property type="entry name" value="C-type lectin-like"/>
    <property type="match status" value="2"/>
</dbReference>
<feature type="domain" description="WSC" evidence="6">
    <location>
        <begin position="106"/>
        <end position="198"/>
    </location>
</feature>
<dbReference type="EMBL" id="KB097571">
    <property type="protein sequence ID" value="ESN94635.1"/>
    <property type="molecule type" value="Genomic_DNA"/>
</dbReference>
<dbReference type="GO" id="GO:0030246">
    <property type="term" value="F:carbohydrate binding"/>
    <property type="evidence" value="ECO:0000318"/>
    <property type="project" value="GO_Central"/>
</dbReference>
<dbReference type="KEGG" id="hro:HELRODRAFT_189456"/>
<dbReference type="InterPro" id="IPR016187">
    <property type="entry name" value="CTDL_fold"/>
</dbReference>
<evidence type="ECO:0000256" key="2">
    <source>
        <dbReference type="SAM" id="MobiDB-lite"/>
    </source>
</evidence>
<evidence type="ECO:0000313" key="8">
    <source>
        <dbReference type="EnsemblMetazoa" id="HelroP189456"/>
    </source>
</evidence>
<accession>T1FR28</accession>
<proteinExistence type="predicted"/>
<dbReference type="Gene3D" id="3.10.100.10">
    <property type="entry name" value="Mannose-Binding Protein A, subunit A"/>
    <property type="match status" value="3"/>
</dbReference>
<dbReference type="HOGENOM" id="CLU_499019_0_0_1"/>
<feature type="transmembrane region" description="Helical" evidence="3">
    <location>
        <begin position="452"/>
        <end position="479"/>
    </location>
</feature>
<dbReference type="SMART" id="SM00034">
    <property type="entry name" value="CLECT"/>
    <property type="match status" value="2"/>
</dbReference>
<feature type="signal peptide" evidence="4">
    <location>
        <begin position="1"/>
        <end position="21"/>
    </location>
</feature>
<dbReference type="GO" id="GO:0009897">
    <property type="term" value="C:external side of plasma membrane"/>
    <property type="evidence" value="ECO:0000318"/>
    <property type="project" value="GO_Central"/>
</dbReference>
<feature type="domain" description="C-type lectin" evidence="5">
    <location>
        <begin position="277"/>
        <end position="396"/>
    </location>
</feature>
<dbReference type="CDD" id="cd00037">
    <property type="entry name" value="CLECT"/>
    <property type="match status" value="2"/>
</dbReference>
<keyword evidence="3" id="KW-0812">Transmembrane</keyword>
<gene>
    <name evidence="8" type="primary">20211275</name>
    <name evidence="7" type="ORF">HELRODRAFT_189456</name>
</gene>
<dbReference type="InterPro" id="IPR016186">
    <property type="entry name" value="C-type_lectin-like/link_sf"/>
</dbReference>
<evidence type="ECO:0000256" key="1">
    <source>
        <dbReference type="ARBA" id="ARBA00023157"/>
    </source>
</evidence>
<dbReference type="STRING" id="6412.T1FR28"/>
<evidence type="ECO:0000256" key="3">
    <source>
        <dbReference type="SAM" id="Phobius"/>
    </source>
</evidence>
<dbReference type="InParanoid" id="T1FR28"/>
<dbReference type="EnsemblMetazoa" id="HelroT189456">
    <property type="protein sequence ID" value="HelroP189456"/>
    <property type="gene ID" value="HelroG189456"/>
</dbReference>
<dbReference type="AlphaFoldDB" id="T1FR28"/>
<dbReference type="InterPro" id="IPR002889">
    <property type="entry name" value="WSC_carb-bd"/>
</dbReference>
<dbReference type="InterPro" id="IPR001304">
    <property type="entry name" value="C-type_lectin-like"/>
</dbReference>
<dbReference type="RefSeq" id="XP_009027677.1">
    <property type="nucleotide sequence ID" value="XM_009029429.1"/>
</dbReference>
<evidence type="ECO:0008006" key="10">
    <source>
        <dbReference type="Google" id="ProtNLM"/>
    </source>
</evidence>
<dbReference type="EMBL" id="AMQM01001689">
    <property type="status" value="NOT_ANNOTATED_CDS"/>
    <property type="molecule type" value="Genomic_DNA"/>
</dbReference>
<evidence type="ECO:0000259" key="6">
    <source>
        <dbReference type="PROSITE" id="PS51212"/>
    </source>
</evidence>
<evidence type="ECO:0000313" key="7">
    <source>
        <dbReference type="EMBL" id="ESN94635.1"/>
    </source>
</evidence>
<evidence type="ECO:0000259" key="5">
    <source>
        <dbReference type="PROSITE" id="PS50041"/>
    </source>
</evidence>
<dbReference type="Pfam" id="PF01822">
    <property type="entry name" value="WSC"/>
    <property type="match status" value="1"/>
</dbReference>
<sequence length="546" mass="60104">MFHQIRDIVIFCLFFLSSSRAVFEITDCHKTAKRGDGLVCYKIFKTKNNFESSVGVCDNNNMKLATVGSDDEYAAVMELLRSSRDDDVWIGLKQFQTPWKWSDGSELKEQGCFLSVSTTNHDTRLMATKTGDNSALSCSTICSNNKYNYTGLRNTVECYCGDSFGVETQNGAQCDMPCPGSSTENCGGLNSERIVNMNGLYSNWLNGQPNNGSSESPENQACATIVKDQNGGWGDVNCMTSLRAVCEIGLSSSFPTCDNATQEEVHKLSYKDASNQDTTTCIYISSRYENYLNAIQTCNNVNGNLIKITSQSHNDALFNVLNNFVKDGSTEFWIGLSRINFRWTTGDILSYTKFTSLSYNKKELCAIVRTNPLNDNNEPYIWSLDDCASSKVSLCQSTNATYIFKPTYFMPTTTTTTLLPTKSIVPGQSTTLPQVNITVPDASFVAINNNKVMYAAIGGSIGGVVLVVIVTIVIVVVICKKKHKMPAMKADVERTKSVFVEPTYFFGASIENETTLPSSETKIEDTSATDPNNQPDLVISSSPPPY</sequence>
<feature type="region of interest" description="Disordered" evidence="2">
    <location>
        <begin position="516"/>
        <end position="546"/>
    </location>
</feature>
<dbReference type="PANTHER" id="PTHR22803">
    <property type="entry name" value="MANNOSE, PHOSPHOLIPASE, LECTIN RECEPTOR RELATED"/>
    <property type="match status" value="1"/>
</dbReference>
<reference evidence="8" key="3">
    <citation type="submission" date="2015-06" db="UniProtKB">
        <authorList>
            <consortium name="EnsemblMetazoa"/>
        </authorList>
    </citation>
    <scope>IDENTIFICATION</scope>
</reference>
<dbReference type="PROSITE" id="PS50041">
    <property type="entry name" value="C_TYPE_LECTIN_2"/>
    <property type="match status" value="3"/>
</dbReference>
<dbReference type="GO" id="GO:0006955">
    <property type="term" value="P:immune response"/>
    <property type="evidence" value="ECO:0000318"/>
    <property type="project" value="GO_Central"/>
</dbReference>
<dbReference type="OrthoDB" id="6067009at2759"/>
<dbReference type="GO" id="GO:0038187">
    <property type="term" value="F:pattern recognition receptor activity"/>
    <property type="evidence" value="ECO:0000318"/>
    <property type="project" value="GO_Central"/>
</dbReference>
<reference evidence="7 9" key="2">
    <citation type="journal article" date="2013" name="Nature">
        <title>Insights into bilaterian evolution from three spiralian genomes.</title>
        <authorList>
            <person name="Simakov O."/>
            <person name="Marletaz F."/>
            <person name="Cho S.J."/>
            <person name="Edsinger-Gonzales E."/>
            <person name="Havlak P."/>
            <person name="Hellsten U."/>
            <person name="Kuo D.H."/>
            <person name="Larsson T."/>
            <person name="Lv J."/>
            <person name="Arendt D."/>
            <person name="Savage R."/>
            <person name="Osoegawa K."/>
            <person name="de Jong P."/>
            <person name="Grimwood J."/>
            <person name="Chapman J.A."/>
            <person name="Shapiro H."/>
            <person name="Aerts A."/>
            <person name="Otillar R.P."/>
            <person name="Terry A.Y."/>
            <person name="Boore J.L."/>
            <person name="Grigoriev I.V."/>
            <person name="Lindberg D.R."/>
            <person name="Seaver E.C."/>
            <person name="Weisblat D.A."/>
            <person name="Putnam N.H."/>
            <person name="Rokhsar D.S."/>
        </authorList>
    </citation>
    <scope>NUCLEOTIDE SEQUENCE</scope>
</reference>
<dbReference type="PROSITE" id="PS51212">
    <property type="entry name" value="WSC"/>
    <property type="match status" value="1"/>
</dbReference>
<keyword evidence="3" id="KW-1133">Transmembrane helix</keyword>
<feature type="domain" description="C-type lectin" evidence="5">
    <location>
        <begin position="40"/>
        <end position="161"/>
    </location>
</feature>
<reference evidence="9" key="1">
    <citation type="submission" date="2012-12" db="EMBL/GenBank/DDBJ databases">
        <authorList>
            <person name="Hellsten U."/>
            <person name="Grimwood J."/>
            <person name="Chapman J.A."/>
            <person name="Shapiro H."/>
            <person name="Aerts A."/>
            <person name="Otillar R.P."/>
            <person name="Terry A.Y."/>
            <person name="Boore J.L."/>
            <person name="Simakov O."/>
            <person name="Marletaz F."/>
            <person name="Cho S.-J."/>
            <person name="Edsinger-Gonzales E."/>
            <person name="Havlak P."/>
            <person name="Kuo D.-H."/>
            <person name="Larsson T."/>
            <person name="Lv J."/>
            <person name="Arendt D."/>
            <person name="Savage R."/>
            <person name="Osoegawa K."/>
            <person name="de Jong P."/>
            <person name="Lindberg D.R."/>
            <person name="Seaver E.C."/>
            <person name="Weisblat D.A."/>
            <person name="Putnam N.H."/>
            <person name="Grigoriev I.V."/>
            <person name="Rokhsar D.S."/>
        </authorList>
    </citation>
    <scope>NUCLEOTIDE SEQUENCE</scope>
</reference>
<protein>
    <recommendedName>
        <fullName evidence="10">C-type lectin domain-containing protein</fullName>
    </recommendedName>
</protein>
<feature type="chain" id="PRO_5010980909" description="C-type lectin domain-containing protein" evidence="4">
    <location>
        <begin position="22"/>
        <end position="546"/>
    </location>
</feature>
<organism evidence="8 9">
    <name type="scientific">Helobdella robusta</name>
    <name type="common">Californian leech</name>
    <dbReference type="NCBI Taxonomy" id="6412"/>
    <lineage>
        <taxon>Eukaryota</taxon>
        <taxon>Metazoa</taxon>
        <taxon>Spiralia</taxon>
        <taxon>Lophotrochozoa</taxon>
        <taxon>Annelida</taxon>
        <taxon>Clitellata</taxon>
        <taxon>Hirudinea</taxon>
        <taxon>Rhynchobdellida</taxon>
        <taxon>Glossiphoniidae</taxon>
        <taxon>Helobdella</taxon>
    </lineage>
</organism>
<keyword evidence="3" id="KW-0472">Membrane</keyword>
<dbReference type="InterPro" id="IPR050111">
    <property type="entry name" value="C-type_lectin/snaclec_domain"/>
</dbReference>
<dbReference type="Pfam" id="PF00059">
    <property type="entry name" value="Lectin_C"/>
    <property type="match status" value="1"/>
</dbReference>
<dbReference type="InterPro" id="IPR018378">
    <property type="entry name" value="C-type_lectin_CS"/>
</dbReference>